<sequence length="129" mass="14704">MNTFYIPGELMSLNEFINIQRTHPMKGNQVKQKNTNRCKRAVLEAIQQGLSFELPVCLSITWYMKNRRKDPDNIAFAVKFILDGLVNAGALPNDGWNEIVEITHHFVVDAKQPRVEVSLYSKEIEGATV</sequence>
<comment type="caution">
    <text evidence="1">The sequence shown here is derived from an EMBL/GenBank/DDBJ whole genome shotgun (WGS) entry which is preliminary data.</text>
</comment>
<protein>
    <submittedName>
        <fullName evidence="1">Endodeoxyribonuclease</fullName>
    </submittedName>
</protein>
<dbReference type="Proteomes" id="UP000321830">
    <property type="component" value="Unassembled WGS sequence"/>
</dbReference>
<proteinExistence type="predicted"/>
<dbReference type="EMBL" id="BJWF01000052">
    <property type="protein sequence ID" value="GEL93157.1"/>
    <property type="molecule type" value="Genomic_DNA"/>
</dbReference>
<dbReference type="SUPFAM" id="SSF103084">
    <property type="entry name" value="Holliday junction resolvase RusA"/>
    <property type="match status" value="1"/>
</dbReference>
<dbReference type="GO" id="GO:0006281">
    <property type="term" value="P:DNA repair"/>
    <property type="evidence" value="ECO:0007669"/>
    <property type="project" value="InterPro"/>
</dbReference>
<dbReference type="Gene3D" id="3.30.1330.70">
    <property type="entry name" value="Holliday junction resolvase RusA"/>
    <property type="match status" value="1"/>
</dbReference>
<dbReference type="AlphaFoldDB" id="A0A511J569"/>
<evidence type="ECO:0000313" key="1">
    <source>
        <dbReference type="EMBL" id="GEL93157.1"/>
    </source>
</evidence>
<dbReference type="GO" id="GO:0000287">
    <property type="term" value="F:magnesium ion binding"/>
    <property type="evidence" value="ECO:0007669"/>
    <property type="project" value="InterPro"/>
</dbReference>
<accession>A0A511J569</accession>
<dbReference type="RefSeq" id="WP_010719518.1">
    <property type="nucleotide sequence ID" value="NZ_BJWF01000052.1"/>
</dbReference>
<gene>
    <name evidence="1" type="ORF">EVI01_24940</name>
</gene>
<dbReference type="GO" id="GO:0006310">
    <property type="term" value="P:DNA recombination"/>
    <property type="evidence" value="ECO:0007669"/>
    <property type="project" value="InterPro"/>
</dbReference>
<evidence type="ECO:0000313" key="2">
    <source>
        <dbReference type="Proteomes" id="UP000321830"/>
    </source>
</evidence>
<name>A0A511J569_9ENTE</name>
<organism evidence="1 2">
    <name type="scientific">Enterococcus villorum</name>
    <dbReference type="NCBI Taxonomy" id="112904"/>
    <lineage>
        <taxon>Bacteria</taxon>
        <taxon>Bacillati</taxon>
        <taxon>Bacillota</taxon>
        <taxon>Bacilli</taxon>
        <taxon>Lactobacillales</taxon>
        <taxon>Enterococcaceae</taxon>
        <taxon>Enterococcus</taxon>
    </lineage>
</organism>
<reference evidence="1 2" key="1">
    <citation type="submission" date="2019-07" db="EMBL/GenBank/DDBJ databases">
        <title>Whole genome shotgun sequence of Enterococcus villorum NBRC 100699.</title>
        <authorList>
            <person name="Hosoyama A."/>
            <person name="Uohara A."/>
            <person name="Ohji S."/>
            <person name="Ichikawa N."/>
        </authorList>
    </citation>
    <scope>NUCLEOTIDE SEQUENCE [LARGE SCALE GENOMIC DNA]</scope>
    <source>
        <strain evidence="1 2">NBRC 100699</strain>
    </source>
</reference>
<dbReference type="InterPro" id="IPR036614">
    <property type="entry name" value="RusA-like_sf"/>
</dbReference>